<name>A0A0J9UNG6_FUSO4</name>
<organism evidence="1 2">
    <name type="scientific">Fusarium oxysporum f. sp. lycopersici (strain 4287 / CBS 123668 / FGSC 9935 / NRRL 34936)</name>
    <name type="common">Fusarium vascular wilt of tomato</name>
    <dbReference type="NCBI Taxonomy" id="426428"/>
    <lineage>
        <taxon>Eukaryota</taxon>
        <taxon>Fungi</taxon>
        <taxon>Dikarya</taxon>
        <taxon>Ascomycota</taxon>
        <taxon>Pezizomycotina</taxon>
        <taxon>Sordariomycetes</taxon>
        <taxon>Hypocreomycetidae</taxon>
        <taxon>Hypocreales</taxon>
        <taxon>Nectriaceae</taxon>
        <taxon>Fusarium</taxon>
        <taxon>Fusarium oxysporum species complex</taxon>
    </lineage>
</organism>
<dbReference type="KEGG" id="fox:FOXG_18771"/>
<reference evidence="1" key="2">
    <citation type="journal article" date="2010" name="Nature">
        <title>Comparative genomics reveals mobile pathogenicity chromosomes in Fusarium.</title>
        <authorList>
            <person name="Ma L.J."/>
            <person name="van der Does H.C."/>
            <person name="Borkovich K.A."/>
            <person name="Coleman J.J."/>
            <person name="Daboussi M.J."/>
            <person name="Di Pietro A."/>
            <person name="Dufresne M."/>
            <person name="Freitag M."/>
            <person name="Grabherr M."/>
            <person name="Henrissat B."/>
            <person name="Houterman P.M."/>
            <person name="Kang S."/>
            <person name="Shim W.B."/>
            <person name="Woloshuk C."/>
            <person name="Xie X."/>
            <person name="Xu J.R."/>
            <person name="Antoniw J."/>
            <person name="Baker S.E."/>
            <person name="Bluhm B.H."/>
            <person name="Breakspear A."/>
            <person name="Brown D.W."/>
            <person name="Butchko R.A."/>
            <person name="Chapman S."/>
            <person name="Coulson R."/>
            <person name="Coutinho P.M."/>
            <person name="Danchin E.G."/>
            <person name="Diener A."/>
            <person name="Gale L.R."/>
            <person name="Gardiner D.M."/>
            <person name="Goff S."/>
            <person name="Hammond-Kosack K.E."/>
            <person name="Hilburn K."/>
            <person name="Hua-Van A."/>
            <person name="Jonkers W."/>
            <person name="Kazan K."/>
            <person name="Kodira C.D."/>
            <person name="Koehrsen M."/>
            <person name="Kumar L."/>
            <person name="Lee Y.H."/>
            <person name="Li L."/>
            <person name="Manners J.M."/>
            <person name="Miranda-Saavedra D."/>
            <person name="Mukherjee M."/>
            <person name="Park G."/>
            <person name="Park J."/>
            <person name="Park S.Y."/>
            <person name="Proctor R.H."/>
            <person name="Regev A."/>
            <person name="Ruiz-Roldan M.C."/>
            <person name="Sain D."/>
            <person name="Sakthikumar S."/>
            <person name="Sykes S."/>
            <person name="Schwartz D.C."/>
            <person name="Turgeon B.G."/>
            <person name="Wapinski I."/>
            <person name="Yoder O."/>
            <person name="Young S."/>
            <person name="Zeng Q."/>
            <person name="Zhou S."/>
            <person name="Galagan J."/>
            <person name="Cuomo C.A."/>
            <person name="Kistler H.C."/>
            <person name="Rep M."/>
        </authorList>
    </citation>
    <scope>NUCLEOTIDE SEQUENCE [LARGE SCALE GENOMIC DNA]</scope>
    <source>
        <strain evidence="1">4287</strain>
    </source>
</reference>
<dbReference type="GeneID" id="28959477"/>
<proteinExistence type="predicted"/>
<accession>A0A0J9UNG6</accession>
<dbReference type="RefSeq" id="XP_018238825.1">
    <property type="nucleotide sequence ID" value="XM_018398914.1"/>
</dbReference>
<gene>
    <name evidence="1" type="ORF">FOXG_18771</name>
</gene>
<dbReference type="VEuPathDB" id="FungiDB:FOXG_18771"/>
<dbReference type="AlphaFoldDB" id="A0A0J9UNG6"/>
<sequence>MFNDLADDRAMVKPSPSSLTYLFRIITAIKHLRRFTDRHAFAPISTPQLSNLGTQHFSALSWYQQQNTPSNTPDSLCFNRPRLVQLSEADEQHQQRRCTIQARLISPLLTSGTALDFARPSFE</sequence>
<protein>
    <submittedName>
        <fullName evidence="1">Uncharacterized protein</fullName>
    </submittedName>
</protein>
<reference evidence="1" key="1">
    <citation type="submission" date="2007-04" db="EMBL/GenBank/DDBJ databases">
        <authorList>
            <consortium name="The Broad Institute Genome Sequencing Platform"/>
            <person name="Birren B."/>
            <person name="Lander E."/>
            <person name="Galagan J."/>
            <person name="Nusbaum C."/>
            <person name="Devon K."/>
            <person name="Ma L.-J."/>
            <person name="Jaffe D."/>
            <person name="Butler J."/>
            <person name="Alvarez P."/>
            <person name="Gnerre S."/>
            <person name="Grabherr M."/>
            <person name="Kleber M."/>
            <person name="Mauceli E."/>
            <person name="Brockman W."/>
            <person name="MacCallum I.A."/>
            <person name="Young S."/>
            <person name="LaButti K."/>
            <person name="DeCaprio D."/>
            <person name="Crawford M."/>
            <person name="Koehrsen M."/>
            <person name="Engels R."/>
            <person name="Montgomery P."/>
            <person name="Pearson M."/>
            <person name="Howarth C."/>
            <person name="Larson L."/>
            <person name="White J."/>
            <person name="O'Leary S."/>
            <person name="Kodira C."/>
            <person name="Zeng Q."/>
            <person name="Yandava C."/>
            <person name="Alvarado L."/>
            <person name="Kistler C."/>
            <person name="Shim W.-B."/>
            <person name="Kang S."/>
            <person name="Woloshuk C."/>
        </authorList>
    </citation>
    <scope>NUCLEOTIDE SEQUENCE</scope>
    <source>
        <strain evidence="1">4287</strain>
    </source>
</reference>
<dbReference type="EMBL" id="DS231699">
    <property type="protein sequence ID" value="KNB00780.1"/>
    <property type="molecule type" value="Genomic_DNA"/>
</dbReference>
<dbReference type="Proteomes" id="UP000009097">
    <property type="component" value="Unassembled WGS sequence"/>
</dbReference>
<feature type="non-terminal residue" evidence="1">
    <location>
        <position position="1"/>
    </location>
</feature>
<evidence type="ECO:0000313" key="2">
    <source>
        <dbReference type="Proteomes" id="UP000009097"/>
    </source>
</evidence>
<evidence type="ECO:0000313" key="1">
    <source>
        <dbReference type="EMBL" id="KNB00780.1"/>
    </source>
</evidence>